<proteinExistence type="predicted"/>
<dbReference type="AlphaFoldDB" id="S4P0S3"/>
<name>S4P0S3_9NEOP</name>
<reference evidence="1" key="2">
    <citation type="submission" date="2013-05" db="EMBL/GenBank/DDBJ databases">
        <authorList>
            <person name="Carter J.-M."/>
            <person name="Baker S.C."/>
            <person name="Pink R."/>
            <person name="Carter D.R.F."/>
            <person name="Collins A."/>
            <person name="Tomlin J."/>
            <person name="Gibbs M."/>
            <person name="Breuker C.J."/>
        </authorList>
    </citation>
    <scope>NUCLEOTIDE SEQUENCE</scope>
    <source>
        <tissue evidence="1">Ovary</tissue>
    </source>
</reference>
<evidence type="ECO:0000313" key="1">
    <source>
        <dbReference type="EMBL" id="JAA85011.1"/>
    </source>
</evidence>
<dbReference type="EMBL" id="GAIX01007549">
    <property type="protein sequence ID" value="JAA85011.1"/>
    <property type="molecule type" value="Transcribed_RNA"/>
</dbReference>
<sequence>MTPLQALACLWNYQRVLNNSNFSSVDTRITVSQLTEPKEFNKLEKIQSDISPVVIEINGQYLSPIFYPTKCKRPKQQTYHRNRQSPNVPLFI</sequence>
<organism evidence="1">
    <name type="scientific">Pararge aegeria</name>
    <name type="common">speckled wood butterfly</name>
    <dbReference type="NCBI Taxonomy" id="116150"/>
    <lineage>
        <taxon>Eukaryota</taxon>
        <taxon>Metazoa</taxon>
        <taxon>Ecdysozoa</taxon>
        <taxon>Arthropoda</taxon>
        <taxon>Hexapoda</taxon>
        <taxon>Insecta</taxon>
        <taxon>Pterygota</taxon>
        <taxon>Neoptera</taxon>
        <taxon>Endopterygota</taxon>
        <taxon>Lepidoptera</taxon>
        <taxon>Glossata</taxon>
        <taxon>Ditrysia</taxon>
        <taxon>Papilionoidea</taxon>
        <taxon>Nymphalidae</taxon>
        <taxon>Satyrinae</taxon>
        <taxon>Satyrini</taxon>
        <taxon>Parargina</taxon>
        <taxon>Pararge</taxon>
    </lineage>
</organism>
<accession>S4P0S3</accession>
<protein>
    <submittedName>
        <fullName evidence="1">Uncharacterized protein</fullName>
    </submittedName>
</protein>
<reference evidence="1" key="1">
    <citation type="journal article" date="2013" name="BMC Genomics">
        <title>Unscrambling butterfly oogenesis.</title>
        <authorList>
            <person name="Carter J.M."/>
            <person name="Baker S.C."/>
            <person name="Pink R."/>
            <person name="Carter D.R."/>
            <person name="Collins A."/>
            <person name="Tomlin J."/>
            <person name="Gibbs M."/>
            <person name="Breuker C.J."/>
        </authorList>
    </citation>
    <scope>NUCLEOTIDE SEQUENCE</scope>
    <source>
        <tissue evidence="1">Ovary</tissue>
    </source>
</reference>